<evidence type="ECO:0000256" key="2">
    <source>
        <dbReference type="SAM" id="Phobius"/>
    </source>
</evidence>
<evidence type="ECO:0000256" key="1">
    <source>
        <dbReference type="SAM" id="MobiDB-lite"/>
    </source>
</evidence>
<proteinExistence type="predicted"/>
<feature type="compositionally biased region" description="Low complexity" evidence="1">
    <location>
        <begin position="105"/>
        <end position="118"/>
    </location>
</feature>
<keyword evidence="2" id="KW-1133">Transmembrane helix</keyword>
<protein>
    <recommendedName>
        <fullName evidence="5">Letm1 RBD domain-containing protein</fullName>
    </recommendedName>
</protein>
<comment type="caution">
    <text evidence="3">The sequence shown here is derived from an EMBL/GenBank/DDBJ whole genome shotgun (WGS) entry which is preliminary data.</text>
</comment>
<name>A0ABD3RJ97_9STRA</name>
<feature type="compositionally biased region" description="Basic and acidic residues" evidence="1">
    <location>
        <begin position="177"/>
        <end position="187"/>
    </location>
</feature>
<evidence type="ECO:0000313" key="4">
    <source>
        <dbReference type="Proteomes" id="UP001530377"/>
    </source>
</evidence>
<organism evidence="3 4">
    <name type="scientific">Cyclostephanos tholiformis</name>
    <dbReference type="NCBI Taxonomy" id="382380"/>
    <lineage>
        <taxon>Eukaryota</taxon>
        <taxon>Sar</taxon>
        <taxon>Stramenopiles</taxon>
        <taxon>Ochrophyta</taxon>
        <taxon>Bacillariophyta</taxon>
        <taxon>Coscinodiscophyceae</taxon>
        <taxon>Thalassiosirophycidae</taxon>
        <taxon>Stephanodiscales</taxon>
        <taxon>Stephanodiscaceae</taxon>
        <taxon>Cyclostephanos</taxon>
    </lineage>
</organism>
<dbReference type="EMBL" id="JALLPB020000230">
    <property type="protein sequence ID" value="KAL3811846.1"/>
    <property type="molecule type" value="Genomic_DNA"/>
</dbReference>
<gene>
    <name evidence="3" type="ORF">ACHAXA_009205</name>
</gene>
<feature type="transmembrane region" description="Helical" evidence="2">
    <location>
        <begin position="663"/>
        <end position="686"/>
    </location>
</feature>
<accession>A0ABD3RJ97</accession>
<dbReference type="AlphaFoldDB" id="A0ABD3RJ97"/>
<keyword evidence="2" id="KW-0812">Transmembrane</keyword>
<feature type="region of interest" description="Disordered" evidence="1">
    <location>
        <begin position="397"/>
        <end position="422"/>
    </location>
</feature>
<reference evidence="3 4" key="1">
    <citation type="submission" date="2024-10" db="EMBL/GenBank/DDBJ databases">
        <title>Updated reference genomes for cyclostephanoid diatoms.</title>
        <authorList>
            <person name="Roberts W.R."/>
            <person name="Alverson A.J."/>
        </authorList>
    </citation>
    <scope>NUCLEOTIDE SEQUENCE [LARGE SCALE GENOMIC DNA]</scope>
    <source>
        <strain evidence="3 4">AJA228-03</strain>
    </source>
</reference>
<feature type="region of interest" description="Disordered" evidence="1">
    <location>
        <begin position="100"/>
        <end position="144"/>
    </location>
</feature>
<keyword evidence="2" id="KW-0472">Membrane</keyword>
<evidence type="ECO:0000313" key="3">
    <source>
        <dbReference type="EMBL" id="KAL3811846.1"/>
    </source>
</evidence>
<dbReference type="Proteomes" id="UP001530377">
    <property type="component" value="Unassembled WGS sequence"/>
</dbReference>
<keyword evidence="4" id="KW-1185">Reference proteome</keyword>
<feature type="compositionally biased region" description="Gly residues" evidence="1">
    <location>
        <begin position="407"/>
        <end position="419"/>
    </location>
</feature>
<feature type="region of interest" description="Disordered" evidence="1">
    <location>
        <begin position="309"/>
        <end position="356"/>
    </location>
</feature>
<feature type="region of interest" description="Disordered" evidence="1">
    <location>
        <begin position="216"/>
        <end position="235"/>
    </location>
</feature>
<feature type="region of interest" description="Disordered" evidence="1">
    <location>
        <begin position="167"/>
        <end position="187"/>
    </location>
</feature>
<evidence type="ECO:0008006" key="5">
    <source>
        <dbReference type="Google" id="ProtNLM"/>
    </source>
</evidence>
<sequence length="763" mass="83818">MRESAATTISATDVRKMTVARGCRRRRRRRARTSLAARSCLLLGLTSFPPLLLRRPTVASAFTAPPRLVSPHSSSFSFSTTNPSTIMASVALTATMMPGETEEGAATSSSSSSSSSSPSLPPPAATTTARRSPPPSTTSKLRQLKDRMWIREALEDITAAEFASSLSVERDQDELGGGERDGYGKKRSRRAVDFENVLRKIDARIEGMCVILPSATSSLSSSSSGDTVAAKDDDDDDHYNGRICHVLTRRVNDPDGGESGDGTTRIENTCYVLRDDGCGMGSAVYTIEQREALLSRLVGTRERLVNFIEGREGNGGNEDDVIRPRSATSSSPPSSSAPSSLSSNEGREKATVDQAVKSTTFDPSLYVREDGTVDWDGALQDREALKKFGGAVWSRINGQDPEEANQGGDGGAGGGGGGVSSHAMTTTKAVTAKIEETDAIREKREILDALRTELRIMEVEHIRLLNSAISAGQAVANVNFATINASLRQRIRESSDNLDAKKAQVTFHTLNYELERIYTYLEGELGSTSAKGYIPLQDRLNVAEFGLLESQVDSFNRQIELGEVLDADVLAVVSDQLVDFKRRLGIDYYVTGLTFDMEAIQVWIKDIWVKAKNGLAFYVKGTRLFTDDVLFCTSLIIRAAQGYTLKPREVRTLRRTFKDTITFIPVVIILLIPLSPIGHVLVFGAIQRVFPDFFPSCFTERRQNLLELYESTEYSAVTINENWQASYTILSEAIRILVLRLFMELYKFFGGVTEDKKDNDKEQ</sequence>
<feature type="compositionally biased region" description="Low complexity" evidence="1">
    <location>
        <begin position="324"/>
        <end position="343"/>
    </location>
</feature>